<comment type="caution">
    <text evidence="2">The sequence shown here is derived from an EMBL/GenBank/DDBJ whole genome shotgun (WGS) entry which is preliminary data.</text>
</comment>
<accession>A0A699I2U4</accession>
<dbReference type="EMBL" id="BKCJ010237765">
    <property type="protein sequence ID" value="GEZ07024.1"/>
    <property type="molecule type" value="Genomic_DNA"/>
</dbReference>
<reference evidence="2" key="1">
    <citation type="journal article" date="2019" name="Sci. Rep.">
        <title>Draft genome of Tanacetum cinerariifolium, the natural source of mosquito coil.</title>
        <authorList>
            <person name="Yamashiro T."/>
            <person name="Shiraishi A."/>
            <person name="Satake H."/>
            <person name="Nakayama K."/>
        </authorList>
    </citation>
    <scope>NUCLEOTIDE SEQUENCE</scope>
</reference>
<feature type="compositionally biased region" description="Polar residues" evidence="1">
    <location>
        <begin position="1"/>
        <end position="10"/>
    </location>
</feature>
<gene>
    <name evidence="2" type="ORF">Tci_478997</name>
</gene>
<name>A0A699I2U4_TANCI</name>
<feature type="compositionally biased region" description="Acidic residues" evidence="1">
    <location>
        <begin position="11"/>
        <end position="20"/>
    </location>
</feature>
<organism evidence="2">
    <name type="scientific">Tanacetum cinerariifolium</name>
    <name type="common">Dalmatian daisy</name>
    <name type="synonym">Chrysanthemum cinerariifolium</name>
    <dbReference type="NCBI Taxonomy" id="118510"/>
    <lineage>
        <taxon>Eukaryota</taxon>
        <taxon>Viridiplantae</taxon>
        <taxon>Streptophyta</taxon>
        <taxon>Embryophyta</taxon>
        <taxon>Tracheophyta</taxon>
        <taxon>Spermatophyta</taxon>
        <taxon>Magnoliopsida</taxon>
        <taxon>eudicotyledons</taxon>
        <taxon>Gunneridae</taxon>
        <taxon>Pentapetalae</taxon>
        <taxon>asterids</taxon>
        <taxon>campanulids</taxon>
        <taxon>Asterales</taxon>
        <taxon>Asteraceae</taxon>
        <taxon>Asteroideae</taxon>
        <taxon>Anthemideae</taxon>
        <taxon>Anthemidinae</taxon>
        <taxon>Tanacetum</taxon>
    </lineage>
</organism>
<feature type="region of interest" description="Disordered" evidence="1">
    <location>
        <begin position="1"/>
        <end position="52"/>
    </location>
</feature>
<evidence type="ECO:0000313" key="2">
    <source>
        <dbReference type="EMBL" id="GEZ07024.1"/>
    </source>
</evidence>
<evidence type="ECO:0000256" key="1">
    <source>
        <dbReference type="SAM" id="MobiDB-lite"/>
    </source>
</evidence>
<sequence length="282" mass="30741">VRQVQLVDTYTESDPEEAPLEAEKPQPLGSRVPLMSEEFGASEPSGTRTVSSHSLVSLDSTAPLSPDHPLTHPAMSLGLSASVTEAMALLDSAFRKKYRSYYETPSPSPSLSVRKRFRGTYELILDTNSEGDKLGDEDTVSVVDTTTSEPLGLGYRAARRCALNPSEDIAPSTYEIPRMKKFIPTFLAYPPAAPVQTSPSLEWSSGSLPISPLSSVVPSPVASLVTTPVATIMVDEDQFLKVRARLELHGSILHDHTHRLDALPPTLIADIDRDVRELYTRS</sequence>
<protein>
    <submittedName>
        <fullName evidence="2">Uncharacterized protein</fullName>
    </submittedName>
</protein>
<dbReference type="AlphaFoldDB" id="A0A699I2U4"/>
<feature type="non-terminal residue" evidence="2">
    <location>
        <position position="1"/>
    </location>
</feature>
<proteinExistence type="predicted"/>